<dbReference type="EMBL" id="KN881630">
    <property type="protein sequence ID" value="KIY52756.1"/>
    <property type="molecule type" value="Genomic_DNA"/>
</dbReference>
<dbReference type="OrthoDB" id="2505887at2759"/>
<feature type="compositionally biased region" description="Polar residues" evidence="1">
    <location>
        <begin position="1"/>
        <end position="10"/>
    </location>
</feature>
<feature type="region of interest" description="Disordered" evidence="1">
    <location>
        <begin position="799"/>
        <end position="831"/>
    </location>
</feature>
<evidence type="ECO:0000313" key="3">
    <source>
        <dbReference type="Proteomes" id="UP000054144"/>
    </source>
</evidence>
<evidence type="ECO:0000313" key="2">
    <source>
        <dbReference type="EMBL" id="KIY52756.1"/>
    </source>
</evidence>
<feature type="compositionally biased region" description="Basic residues" evidence="1">
    <location>
        <begin position="822"/>
        <end position="831"/>
    </location>
</feature>
<keyword evidence="3" id="KW-1185">Reference proteome</keyword>
<proteinExistence type="predicted"/>
<sequence length="831" mass="92663">MATPSRNLSQRAAAKKAGMRLRESPMSSDDDDRSSSHKPVSRVKPEGPHTPGKRKASSTATGFFPKKRRQASASDVGLGVEVISISSQSRSPSPDLSSSLTAIQVFSRDEQSRRDPWSLDNLRNFVWVLVDASGCPYDPTRRPPGEYVWWPSQVVLRGAVLKVKLYGPIESHKSDFWNVEIPNPATENVINFTTSAGVPPFEGPCWEIPSEPTAAQPSSKHRLSNQWYAATRRCMREKVHDEDDGFPDTRLLNHALYMLSLNAVPEGGVDIASSTFPPLPREPSPELDWGDTFWDVPGELVIAKKWSDVAQHYPGRIVKRAPPAANSKQPRHTVRFWDKSERHCMRKDFHTLYDDVEVLRKCHLERVEKSKNVRTDEVQDQDDSWRRMSTPEPEWPLPKYPPGDKDRDPLDEITNERNPFNRLPLRHQFAYTKAVLLAILNGNYASARERYEGFFQGGRMRRQVEERAWERGLIPVSHVEMFAQYIRHWVLRGKQAQVTTDMVMALDEESAADRKAVSVSPGNVLDYAVEQSPTLVEDLSESGDAIRSRDAVFRSSAGDDRSYRHASRSLDSNDLAQGLHHDHADAGGVVQLTVRLPPGVSSEIKPAGNRVIEQPSIQDSVEGAAPRPARSPPSPAASETATEAATTSSPVPVPPSSSFCVSNLSPSSTRTISDEVFDSSPAPTQPDRQTLSFIRSISVVSDLTDVTDVTDGSGTKEIPPPIRGCDSYQQLNIEEKSSFCANVLLPEALIQLCLWRTGERLSLDVLSADEEEHLHEKGRQMVMQGDWVQDLYQMYDMVTGRKNPSPTKDPVEPVVTSSSGRPLHRPKVFQP</sequence>
<name>A0A0D7AN71_9AGAR</name>
<feature type="region of interest" description="Disordered" evidence="1">
    <location>
        <begin position="600"/>
        <end position="665"/>
    </location>
</feature>
<feature type="compositionally biased region" description="Low complexity" evidence="1">
    <location>
        <begin position="636"/>
        <end position="650"/>
    </location>
</feature>
<dbReference type="Proteomes" id="UP000054144">
    <property type="component" value="Unassembled WGS sequence"/>
</dbReference>
<organism evidence="2 3">
    <name type="scientific">Fistulina hepatica ATCC 64428</name>
    <dbReference type="NCBI Taxonomy" id="1128425"/>
    <lineage>
        <taxon>Eukaryota</taxon>
        <taxon>Fungi</taxon>
        <taxon>Dikarya</taxon>
        <taxon>Basidiomycota</taxon>
        <taxon>Agaricomycotina</taxon>
        <taxon>Agaricomycetes</taxon>
        <taxon>Agaricomycetidae</taxon>
        <taxon>Agaricales</taxon>
        <taxon>Fistulinaceae</taxon>
        <taxon>Fistulina</taxon>
    </lineage>
</organism>
<dbReference type="AlphaFoldDB" id="A0A0D7AN71"/>
<feature type="region of interest" description="Disordered" evidence="1">
    <location>
        <begin position="371"/>
        <end position="407"/>
    </location>
</feature>
<feature type="region of interest" description="Disordered" evidence="1">
    <location>
        <begin position="1"/>
        <end position="70"/>
    </location>
</feature>
<protein>
    <submittedName>
        <fullName evidence="2">Uncharacterized protein</fullName>
    </submittedName>
</protein>
<accession>A0A0D7AN71</accession>
<gene>
    <name evidence="2" type="ORF">FISHEDRAFT_69570</name>
</gene>
<evidence type="ECO:0000256" key="1">
    <source>
        <dbReference type="SAM" id="MobiDB-lite"/>
    </source>
</evidence>
<reference evidence="2 3" key="1">
    <citation type="journal article" date="2015" name="Fungal Genet. Biol.">
        <title>Evolution of novel wood decay mechanisms in Agaricales revealed by the genome sequences of Fistulina hepatica and Cylindrobasidium torrendii.</title>
        <authorList>
            <person name="Floudas D."/>
            <person name="Held B.W."/>
            <person name="Riley R."/>
            <person name="Nagy L.G."/>
            <person name="Koehler G."/>
            <person name="Ransdell A.S."/>
            <person name="Younus H."/>
            <person name="Chow J."/>
            <person name="Chiniquy J."/>
            <person name="Lipzen A."/>
            <person name="Tritt A."/>
            <person name="Sun H."/>
            <person name="Haridas S."/>
            <person name="LaButti K."/>
            <person name="Ohm R.A."/>
            <person name="Kues U."/>
            <person name="Blanchette R.A."/>
            <person name="Grigoriev I.V."/>
            <person name="Minto R.E."/>
            <person name="Hibbett D.S."/>
        </authorList>
    </citation>
    <scope>NUCLEOTIDE SEQUENCE [LARGE SCALE GENOMIC DNA]</scope>
    <source>
        <strain evidence="2 3">ATCC 64428</strain>
    </source>
</reference>
<feature type="region of interest" description="Disordered" evidence="1">
    <location>
        <begin position="670"/>
        <end position="689"/>
    </location>
</feature>